<dbReference type="PANTHER" id="PTHR45939">
    <property type="entry name" value="PEROXISOMAL MEMBRANE PROTEIN PMP34-RELATED"/>
    <property type="match status" value="1"/>
</dbReference>
<comment type="caution">
    <text evidence="10">The sequence shown here is derived from an EMBL/GenBank/DDBJ whole genome shotgun (WGS) entry which is preliminary data.</text>
</comment>
<protein>
    <recommendedName>
        <fullName evidence="12">Mitochondrial carrier</fullName>
    </recommendedName>
</protein>
<keyword evidence="4 8" id="KW-0812">Transmembrane</keyword>
<evidence type="ECO:0000256" key="4">
    <source>
        <dbReference type="ARBA" id="ARBA00022692"/>
    </source>
</evidence>
<evidence type="ECO:0000256" key="5">
    <source>
        <dbReference type="ARBA" id="ARBA00022737"/>
    </source>
</evidence>
<evidence type="ECO:0000256" key="3">
    <source>
        <dbReference type="ARBA" id="ARBA00022448"/>
    </source>
</evidence>
<dbReference type="InterPro" id="IPR018108">
    <property type="entry name" value="MCP_transmembrane"/>
</dbReference>
<dbReference type="PANTHER" id="PTHR45939:SF1">
    <property type="entry name" value="MITOCHONDRIAL THIAMINE PYROPHOSPHATE CARRIER 1-RELATED"/>
    <property type="match status" value="1"/>
</dbReference>
<organism evidence="10 11">
    <name type="scientific">Chytriomyces confervae</name>
    <dbReference type="NCBI Taxonomy" id="246404"/>
    <lineage>
        <taxon>Eukaryota</taxon>
        <taxon>Fungi</taxon>
        <taxon>Fungi incertae sedis</taxon>
        <taxon>Chytridiomycota</taxon>
        <taxon>Chytridiomycota incertae sedis</taxon>
        <taxon>Chytridiomycetes</taxon>
        <taxon>Chytridiales</taxon>
        <taxon>Chytriomycetaceae</taxon>
        <taxon>Chytriomyces</taxon>
    </lineage>
</organism>
<evidence type="ECO:0000256" key="7">
    <source>
        <dbReference type="ARBA" id="ARBA00023136"/>
    </source>
</evidence>
<keyword evidence="7 8" id="KW-0472">Membrane</keyword>
<evidence type="ECO:0000256" key="8">
    <source>
        <dbReference type="PROSITE-ProRule" id="PRU00282"/>
    </source>
</evidence>
<evidence type="ECO:0000313" key="11">
    <source>
        <dbReference type="Proteomes" id="UP000320333"/>
    </source>
</evidence>
<keyword evidence="5" id="KW-0677">Repeat</keyword>
<accession>A0A507FCH2</accession>
<feature type="repeat" description="Solcar" evidence="8">
    <location>
        <begin position="117"/>
        <end position="205"/>
    </location>
</feature>
<dbReference type="InterPro" id="IPR023395">
    <property type="entry name" value="MCP_dom_sf"/>
</dbReference>
<proteinExistence type="inferred from homology"/>
<keyword evidence="3 9" id="KW-0813">Transport</keyword>
<comment type="subcellular location">
    <subcellularLocation>
        <location evidence="1">Membrane</location>
        <topology evidence="1">Multi-pass membrane protein</topology>
    </subcellularLocation>
</comment>
<dbReference type="PROSITE" id="PS50920">
    <property type="entry name" value="SOLCAR"/>
    <property type="match status" value="3"/>
</dbReference>
<keyword evidence="11" id="KW-1185">Reference proteome</keyword>
<dbReference type="GO" id="GO:0016020">
    <property type="term" value="C:membrane"/>
    <property type="evidence" value="ECO:0007669"/>
    <property type="project" value="UniProtKB-SubCell"/>
</dbReference>
<evidence type="ECO:0000256" key="9">
    <source>
        <dbReference type="RuleBase" id="RU000488"/>
    </source>
</evidence>
<evidence type="ECO:0000256" key="1">
    <source>
        <dbReference type="ARBA" id="ARBA00004141"/>
    </source>
</evidence>
<keyword evidence="6" id="KW-1133">Transmembrane helix</keyword>
<dbReference type="OrthoDB" id="446044at2759"/>
<evidence type="ECO:0000256" key="6">
    <source>
        <dbReference type="ARBA" id="ARBA00022989"/>
    </source>
</evidence>
<evidence type="ECO:0000256" key="2">
    <source>
        <dbReference type="ARBA" id="ARBA00006375"/>
    </source>
</evidence>
<feature type="repeat" description="Solcar" evidence="8">
    <location>
        <begin position="4"/>
        <end position="99"/>
    </location>
</feature>
<dbReference type="Proteomes" id="UP000320333">
    <property type="component" value="Unassembled WGS sequence"/>
</dbReference>
<dbReference type="Pfam" id="PF00153">
    <property type="entry name" value="Mito_carr"/>
    <property type="match status" value="3"/>
</dbReference>
<dbReference type="GO" id="GO:0015217">
    <property type="term" value="F:ADP transmembrane transporter activity"/>
    <property type="evidence" value="ECO:0007669"/>
    <property type="project" value="TreeGrafter"/>
</dbReference>
<reference evidence="10 11" key="1">
    <citation type="journal article" date="2019" name="Sci. Rep.">
        <title>Comparative genomics of chytrid fungi reveal insights into the obligate biotrophic and pathogenic lifestyle of Synchytrium endobioticum.</title>
        <authorList>
            <person name="van de Vossenberg B.T.L.H."/>
            <person name="Warris S."/>
            <person name="Nguyen H.D.T."/>
            <person name="van Gent-Pelzer M.P.E."/>
            <person name="Joly D.L."/>
            <person name="van de Geest H.C."/>
            <person name="Bonants P.J.M."/>
            <person name="Smith D.S."/>
            <person name="Levesque C.A."/>
            <person name="van der Lee T.A.J."/>
        </authorList>
    </citation>
    <scope>NUCLEOTIDE SEQUENCE [LARGE SCALE GENOMIC DNA]</scope>
    <source>
        <strain evidence="10 11">CBS 675.73</strain>
    </source>
</reference>
<name>A0A507FCH2_9FUNG</name>
<evidence type="ECO:0008006" key="12">
    <source>
        <dbReference type="Google" id="ProtNLM"/>
    </source>
</evidence>
<sequence>MSVKKLIGEASTGAAAAVFANLLVFPLDVVASRLQIQSKALASLQSHSKPYSSQLDALVRITREEGLLQGLYAGLVPSLSQTAASAFLYFYFHSLVRGVYLKLLKRIYVNQPRMLLPSTSAELALGAVAGALSRVITNPISVVTTRLQTSNTTPNTPSKPTSASIINEILQTDGIAGLWRGFPASLVLTVNPALTYGLFERVKSLVVARRMKRAVGKGVDVKSVSGMLSSGDAFLVGALTKALATVVTYPYIMAKVRMQWRPPVSSDASKDALGEGNKKGLEDAIRYKSATDVLSKVWQTEGLLGWYVGLNAQLLKAVLCQGILFMTKDYFTAIASLLLK</sequence>
<dbReference type="InterPro" id="IPR052217">
    <property type="entry name" value="Mito/Peroxisomal_Carrier"/>
</dbReference>
<evidence type="ECO:0000313" key="10">
    <source>
        <dbReference type="EMBL" id="TPX73983.1"/>
    </source>
</evidence>
<comment type="similarity">
    <text evidence="2 9">Belongs to the mitochondrial carrier (TC 2.A.29) family.</text>
</comment>
<dbReference type="SUPFAM" id="SSF103506">
    <property type="entry name" value="Mitochondrial carrier"/>
    <property type="match status" value="1"/>
</dbReference>
<feature type="repeat" description="Solcar" evidence="8">
    <location>
        <begin position="228"/>
        <end position="334"/>
    </location>
</feature>
<dbReference type="STRING" id="246404.A0A507FCH2"/>
<gene>
    <name evidence="10" type="ORF">CcCBS67573_g04747</name>
</gene>
<dbReference type="AlphaFoldDB" id="A0A507FCH2"/>
<dbReference type="EMBL" id="QEAP01000152">
    <property type="protein sequence ID" value="TPX73983.1"/>
    <property type="molecule type" value="Genomic_DNA"/>
</dbReference>
<dbReference type="Gene3D" id="1.50.40.10">
    <property type="entry name" value="Mitochondrial carrier domain"/>
    <property type="match status" value="1"/>
</dbReference>